<keyword evidence="3" id="KW-1185">Reference proteome</keyword>
<proteinExistence type="predicted"/>
<dbReference type="EMBL" id="CABPRJ010001904">
    <property type="protein sequence ID" value="VVC40470.1"/>
    <property type="molecule type" value="Genomic_DNA"/>
</dbReference>
<organism evidence="2 3">
    <name type="scientific">Cinara cedri</name>
    <dbReference type="NCBI Taxonomy" id="506608"/>
    <lineage>
        <taxon>Eukaryota</taxon>
        <taxon>Metazoa</taxon>
        <taxon>Ecdysozoa</taxon>
        <taxon>Arthropoda</taxon>
        <taxon>Hexapoda</taxon>
        <taxon>Insecta</taxon>
        <taxon>Pterygota</taxon>
        <taxon>Neoptera</taxon>
        <taxon>Paraneoptera</taxon>
        <taxon>Hemiptera</taxon>
        <taxon>Sternorrhyncha</taxon>
        <taxon>Aphidomorpha</taxon>
        <taxon>Aphidoidea</taxon>
        <taxon>Aphididae</taxon>
        <taxon>Lachninae</taxon>
        <taxon>Cinara</taxon>
    </lineage>
</organism>
<dbReference type="AlphaFoldDB" id="A0A5E4NDB1"/>
<evidence type="ECO:0000313" key="2">
    <source>
        <dbReference type="EMBL" id="VVC40470.1"/>
    </source>
</evidence>
<feature type="compositionally biased region" description="Basic and acidic residues" evidence="1">
    <location>
        <begin position="46"/>
        <end position="62"/>
    </location>
</feature>
<reference evidence="2 3" key="1">
    <citation type="submission" date="2019-08" db="EMBL/GenBank/DDBJ databases">
        <authorList>
            <person name="Alioto T."/>
            <person name="Alioto T."/>
            <person name="Gomez Garrido J."/>
        </authorList>
    </citation>
    <scope>NUCLEOTIDE SEQUENCE [LARGE SCALE GENOMIC DNA]</scope>
</reference>
<evidence type="ECO:0000313" key="3">
    <source>
        <dbReference type="Proteomes" id="UP000325440"/>
    </source>
</evidence>
<accession>A0A5E4NDB1</accession>
<dbReference type="Proteomes" id="UP000325440">
    <property type="component" value="Unassembled WGS sequence"/>
</dbReference>
<protein>
    <submittedName>
        <fullName evidence="2">Uncharacterized protein</fullName>
    </submittedName>
</protein>
<dbReference type="OrthoDB" id="6617246at2759"/>
<feature type="region of interest" description="Disordered" evidence="1">
    <location>
        <begin position="46"/>
        <end position="78"/>
    </location>
</feature>
<name>A0A5E4NDB1_9HEMI</name>
<sequence>MELLQSLREHLISLVSANGEDQSVCTQIVDHLDDLQRLHEKLVRTAESDVGREDPKTIESKQKGILTMSTQKGSLATPREAAGPIASLISLKGYIPQ</sequence>
<evidence type="ECO:0000256" key="1">
    <source>
        <dbReference type="SAM" id="MobiDB-lite"/>
    </source>
</evidence>
<gene>
    <name evidence="2" type="ORF">CINCED_3A014948</name>
</gene>